<feature type="region of interest" description="Disordered" evidence="2">
    <location>
        <begin position="281"/>
        <end position="300"/>
    </location>
</feature>
<feature type="compositionally biased region" description="Polar residues" evidence="2">
    <location>
        <begin position="575"/>
        <end position="598"/>
    </location>
</feature>
<feature type="compositionally biased region" description="Basic and acidic residues" evidence="2">
    <location>
        <begin position="600"/>
        <end position="611"/>
    </location>
</feature>
<feature type="compositionally biased region" description="Acidic residues" evidence="2">
    <location>
        <begin position="542"/>
        <end position="552"/>
    </location>
</feature>
<keyword evidence="5" id="KW-0808">Transferase</keyword>
<keyword evidence="5" id="KW-0548">Nucleotidyltransferase</keyword>
<evidence type="ECO:0000313" key="6">
    <source>
        <dbReference type="Proteomes" id="UP001163046"/>
    </source>
</evidence>
<dbReference type="GO" id="GO:0016035">
    <property type="term" value="C:zeta DNA polymerase complex"/>
    <property type="evidence" value="ECO:0007669"/>
    <property type="project" value="InterPro"/>
</dbReference>
<dbReference type="Proteomes" id="UP001163046">
    <property type="component" value="Unassembled WGS sequence"/>
</dbReference>
<feature type="region of interest" description="Disordered" evidence="2">
    <location>
        <begin position="195"/>
        <end position="216"/>
    </location>
</feature>
<dbReference type="FunFam" id="3.30.342.10:FF:000002">
    <property type="entry name" value="DNA polymerase zeta catalytic subunit isoform X1"/>
    <property type="match status" value="1"/>
</dbReference>
<organism evidence="5 6">
    <name type="scientific">Desmophyllum pertusum</name>
    <dbReference type="NCBI Taxonomy" id="174260"/>
    <lineage>
        <taxon>Eukaryota</taxon>
        <taxon>Metazoa</taxon>
        <taxon>Cnidaria</taxon>
        <taxon>Anthozoa</taxon>
        <taxon>Hexacorallia</taxon>
        <taxon>Scleractinia</taxon>
        <taxon>Caryophylliina</taxon>
        <taxon>Caryophylliidae</taxon>
        <taxon>Desmophyllum</taxon>
    </lineage>
</organism>
<dbReference type="PANTHER" id="PTHR45812:SF1">
    <property type="entry name" value="DNA POLYMERASE ZETA CATALYTIC SUBUNIT"/>
    <property type="match status" value="1"/>
</dbReference>
<dbReference type="GO" id="GO:0042276">
    <property type="term" value="P:error-prone translesion synthesis"/>
    <property type="evidence" value="ECO:0007669"/>
    <property type="project" value="TreeGrafter"/>
</dbReference>
<dbReference type="InterPro" id="IPR030559">
    <property type="entry name" value="PolZ_Rev3"/>
</dbReference>
<comment type="catalytic activity">
    <reaction evidence="1">
        <text>DNA(n) + a 2'-deoxyribonucleoside 5'-triphosphate = DNA(n+1) + diphosphate</text>
        <dbReference type="Rhea" id="RHEA:22508"/>
        <dbReference type="Rhea" id="RHEA-COMP:17339"/>
        <dbReference type="Rhea" id="RHEA-COMP:17340"/>
        <dbReference type="ChEBI" id="CHEBI:33019"/>
        <dbReference type="ChEBI" id="CHEBI:61560"/>
        <dbReference type="ChEBI" id="CHEBI:173112"/>
        <dbReference type="EC" id="2.7.7.7"/>
    </reaction>
</comment>
<keyword evidence="6" id="KW-1185">Reference proteome</keyword>
<feature type="compositionally biased region" description="Basic residues" evidence="2">
    <location>
        <begin position="556"/>
        <end position="566"/>
    </location>
</feature>
<dbReference type="InterPro" id="IPR056435">
    <property type="entry name" value="DPOD/Z_N"/>
</dbReference>
<dbReference type="OrthoDB" id="5987752at2759"/>
<evidence type="ECO:0000256" key="2">
    <source>
        <dbReference type="SAM" id="MobiDB-lite"/>
    </source>
</evidence>
<evidence type="ECO:0000259" key="3">
    <source>
        <dbReference type="Pfam" id="PF24055"/>
    </source>
</evidence>
<dbReference type="Pfam" id="PF24055">
    <property type="entry name" value="POL3_N"/>
    <property type="match status" value="1"/>
</dbReference>
<sequence>MMFSVRIVNSDFYIADPIPDLDVRNSKFRENTSAAKVPVIRIYGATPSGQKTCLHVHGIFPYIYVPYDGTQPTDKYLKQFATSVDFAVQVALGKASSSRQHVYEITVVKGTPYYGYHEGERDFLKIVLYNPFLVTRVVSLLQNGAVMNKVFQPHEAHISYQLQFFMDYNLYGMNLLHVSAVKFRNPVRLLDEKAGTMTSSSHTQRADSPQSAPATFASSQTQIWNEDTVSRDWVLGSDVERLSFCELEVDVLASDILNKLEIGVNVGSNPGLAAIWEDEQQRRREANESSQISAPPTQERGLIQETEAATRFKERIKEIIEERDVLIQSQMGKLGRESLSPQELASFQDSISSLATSRKDLAVDSSLDGDAVLQLLSQHVSDDSVAETSQVVIDEDEPVVNQSIVQEVVEASQRSLSQELSSSLDKEMVDILASLAEESSQPAASQKTALSQSILLDQGDAPCDEEANDEQELSDADESIMMSQRVWDDIEPDSPGTGDEHMSDAQENDVASQRASQYDVEGMSDTWVGSFLGGDIPQIDGAADEDSDEEEDFKIPRRKRSKGKARNRSDRHDNASNMLDISTSGEISQKIPSDSGTPERNVEQGEPRRVENLSAGMFGQKKQKRFVRIQRKESLCRRAKGRGHSTRGGRQRRIKRRL</sequence>
<evidence type="ECO:0000313" key="5">
    <source>
        <dbReference type="EMBL" id="KAJ7363642.1"/>
    </source>
</evidence>
<dbReference type="Gene3D" id="3.30.342.10">
    <property type="entry name" value="DNA Polymerase, chain B, domain 1"/>
    <property type="match status" value="1"/>
</dbReference>
<proteinExistence type="predicted"/>
<accession>A0A9W9YRE5</accession>
<dbReference type="Pfam" id="PF24065">
    <property type="entry name" value="REV3_N"/>
    <property type="match status" value="1"/>
</dbReference>
<dbReference type="AlphaFoldDB" id="A0A9W9YRE5"/>
<evidence type="ECO:0000256" key="1">
    <source>
        <dbReference type="ARBA" id="ARBA00049244"/>
    </source>
</evidence>
<comment type="caution">
    <text evidence="5">The sequence shown here is derived from an EMBL/GenBank/DDBJ whole genome shotgun (WGS) entry which is preliminary data.</text>
</comment>
<evidence type="ECO:0000259" key="4">
    <source>
        <dbReference type="Pfam" id="PF24065"/>
    </source>
</evidence>
<dbReference type="EC" id="2.7.7.7" evidence="5"/>
<feature type="domain" description="DNA polymerase zeta catalytic subunit N-terminal" evidence="4">
    <location>
        <begin position="2"/>
        <end position="57"/>
    </location>
</feature>
<name>A0A9W9YRE5_9CNID</name>
<dbReference type="InterPro" id="IPR012337">
    <property type="entry name" value="RNaseH-like_sf"/>
</dbReference>
<dbReference type="EMBL" id="MU827305">
    <property type="protein sequence ID" value="KAJ7363642.1"/>
    <property type="molecule type" value="Genomic_DNA"/>
</dbReference>
<dbReference type="GO" id="GO:0003887">
    <property type="term" value="F:DNA-directed DNA polymerase activity"/>
    <property type="evidence" value="ECO:0007669"/>
    <property type="project" value="UniProtKB-EC"/>
</dbReference>
<dbReference type="GO" id="GO:0005634">
    <property type="term" value="C:nucleus"/>
    <property type="evidence" value="ECO:0007669"/>
    <property type="project" value="TreeGrafter"/>
</dbReference>
<dbReference type="SUPFAM" id="SSF53098">
    <property type="entry name" value="Ribonuclease H-like"/>
    <property type="match status" value="1"/>
</dbReference>
<protein>
    <submittedName>
        <fullName evidence="5">DNA polymerase zeta catalytic subunit</fullName>
        <ecNumber evidence="5">2.7.7.7</ecNumber>
    </submittedName>
</protein>
<dbReference type="PANTHER" id="PTHR45812">
    <property type="entry name" value="DNA POLYMERASE ZETA CATALYTIC SUBUNIT"/>
    <property type="match status" value="1"/>
</dbReference>
<dbReference type="InterPro" id="IPR056447">
    <property type="entry name" value="REV3_N"/>
</dbReference>
<feature type="domain" description="DNA polymerase delta/zeta catalytic subunit N-terminal" evidence="3">
    <location>
        <begin position="58"/>
        <end position="134"/>
    </location>
</feature>
<reference evidence="5" key="1">
    <citation type="submission" date="2023-01" db="EMBL/GenBank/DDBJ databases">
        <title>Genome assembly of the deep-sea coral Lophelia pertusa.</title>
        <authorList>
            <person name="Herrera S."/>
            <person name="Cordes E."/>
        </authorList>
    </citation>
    <scope>NUCLEOTIDE SEQUENCE</scope>
    <source>
        <strain evidence="5">USNM1676648</strain>
        <tissue evidence="5">Polyp</tissue>
    </source>
</reference>
<feature type="region of interest" description="Disordered" evidence="2">
    <location>
        <begin position="459"/>
        <end position="658"/>
    </location>
</feature>
<feature type="compositionally biased region" description="Basic residues" evidence="2">
    <location>
        <begin position="637"/>
        <end position="658"/>
    </location>
</feature>
<gene>
    <name evidence="5" type="primary">REV3L_1</name>
    <name evidence="5" type="ORF">OS493_009804</name>
</gene>
<feature type="compositionally biased region" description="Acidic residues" evidence="2">
    <location>
        <begin position="462"/>
        <end position="478"/>
    </location>
</feature>
<dbReference type="GO" id="GO:0000724">
    <property type="term" value="P:double-strand break repair via homologous recombination"/>
    <property type="evidence" value="ECO:0007669"/>
    <property type="project" value="TreeGrafter"/>
</dbReference>
<feature type="compositionally biased region" description="Polar residues" evidence="2">
    <location>
        <begin position="196"/>
        <end position="216"/>
    </location>
</feature>